<organism evidence="7 8">
    <name type="scientific">Manganibacter manganicus</name>
    <dbReference type="NCBI Taxonomy" id="1873176"/>
    <lineage>
        <taxon>Bacteria</taxon>
        <taxon>Pseudomonadati</taxon>
        <taxon>Pseudomonadota</taxon>
        <taxon>Alphaproteobacteria</taxon>
        <taxon>Hyphomicrobiales</taxon>
        <taxon>Phyllobacteriaceae</taxon>
        <taxon>Manganibacter</taxon>
    </lineage>
</organism>
<comment type="caution">
    <text evidence="5">Lacks conserved residue(s) required for the propagation of feature annotation.</text>
</comment>
<comment type="cofactor">
    <cofactor evidence="5">
        <name>Mg(2+)</name>
        <dbReference type="ChEBI" id="CHEBI:18420"/>
    </cofactor>
</comment>
<comment type="function">
    <text evidence="5">Toxic component of a toxin-antitoxin (TA) system. An RNase.</text>
</comment>
<keyword evidence="8" id="KW-1185">Reference proteome</keyword>
<dbReference type="Pfam" id="PF01850">
    <property type="entry name" value="PIN"/>
    <property type="match status" value="1"/>
</dbReference>
<comment type="caution">
    <text evidence="7">The sequence shown here is derived from an EMBL/GenBank/DDBJ whole genome shotgun (WGS) entry which is preliminary data.</text>
</comment>
<feature type="domain" description="PIN" evidence="6">
    <location>
        <begin position="3"/>
        <end position="127"/>
    </location>
</feature>
<dbReference type="HAMAP" id="MF_00265">
    <property type="entry name" value="VapC_Nob1"/>
    <property type="match status" value="1"/>
</dbReference>
<comment type="similarity">
    <text evidence="5">Belongs to the PINc/VapC protein family.</text>
</comment>
<feature type="binding site" evidence="5">
    <location>
        <position position="102"/>
    </location>
    <ligand>
        <name>Mg(2+)</name>
        <dbReference type="ChEBI" id="CHEBI:18420"/>
    </ligand>
</feature>
<keyword evidence="2 5" id="KW-0540">Nuclease</keyword>
<dbReference type="InterPro" id="IPR029060">
    <property type="entry name" value="PIN-like_dom_sf"/>
</dbReference>
<evidence type="ECO:0000313" key="7">
    <source>
        <dbReference type="EMBL" id="OQM77310.1"/>
    </source>
</evidence>
<dbReference type="Proteomes" id="UP000191905">
    <property type="component" value="Unassembled WGS sequence"/>
</dbReference>
<dbReference type="Gene3D" id="3.40.50.1010">
    <property type="entry name" value="5'-nuclease"/>
    <property type="match status" value="1"/>
</dbReference>
<dbReference type="AlphaFoldDB" id="A0A1V8RVS1"/>
<keyword evidence="5" id="KW-0800">Toxin</keyword>
<dbReference type="InterPro" id="IPR022907">
    <property type="entry name" value="VapC_family"/>
</dbReference>
<dbReference type="GO" id="GO:0016787">
    <property type="term" value="F:hydrolase activity"/>
    <property type="evidence" value="ECO:0007669"/>
    <property type="project" value="UniProtKB-KW"/>
</dbReference>
<gene>
    <name evidence="5" type="primary">vapC</name>
    <name evidence="7" type="ORF">BFN67_00200</name>
</gene>
<sequence length="131" mass="13920">MHVETSAVVGILLEEPEAKELLVRLNADDNPVTSVINAVEAALSVGRSIEDYPLAGQLVAAFLDKAGVRILPVAADVYDDVVRAYSRYGKGSGHPAKLNFGDCLSYALAKRTGQALLYKGNDFAQTDLAGK</sequence>
<dbReference type="GO" id="GO:0004540">
    <property type="term" value="F:RNA nuclease activity"/>
    <property type="evidence" value="ECO:0007669"/>
    <property type="project" value="InterPro"/>
</dbReference>
<reference evidence="7 8" key="1">
    <citation type="journal article" date="2016" name="Int. J. Syst. Evol. Microbiol.">
        <title>Pseudaminobacter manganicus sp. nov., isolated from sludge of a manganese mine.</title>
        <authorList>
            <person name="Li J."/>
            <person name="Huang J."/>
            <person name="Liao S."/>
            <person name="Wang G."/>
        </authorList>
    </citation>
    <scope>NUCLEOTIDE SEQUENCE [LARGE SCALE GENOMIC DNA]</scope>
    <source>
        <strain evidence="7 8">JH-7</strain>
    </source>
</reference>
<accession>A0A1V8RVS1</accession>
<dbReference type="CDD" id="cd09871">
    <property type="entry name" value="PIN_MtVapC28-VapC30-like"/>
    <property type="match status" value="1"/>
</dbReference>
<dbReference type="EC" id="3.1.-.-" evidence="5"/>
<evidence type="ECO:0000259" key="6">
    <source>
        <dbReference type="Pfam" id="PF01850"/>
    </source>
</evidence>
<evidence type="ECO:0000256" key="1">
    <source>
        <dbReference type="ARBA" id="ARBA00022649"/>
    </source>
</evidence>
<evidence type="ECO:0000256" key="2">
    <source>
        <dbReference type="ARBA" id="ARBA00022722"/>
    </source>
</evidence>
<dbReference type="GO" id="GO:0090729">
    <property type="term" value="F:toxin activity"/>
    <property type="evidence" value="ECO:0007669"/>
    <property type="project" value="UniProtKB-KW"/>
</dbReference>
<dbReference type="OrthoDB" id="32625at2"/>
<evidence type="ECO:0000256" key="4">
    <source>
        <dbReference type="ARBA" id="ARBA00022801"/>
    </source>
</evidence>
<evidence type="ECO:0000256" key="5">
    <source>
        <dbReference type="HAMAP-Rule" id="MF_00265"/>
    </source>
</evidence>
<dbReference type="InterPro" id="IPR002716">
    <property type="entry name" value="PIN_dom"/>
</dbReference>
<dbReference type="SUPFAM" id="SSF88723">
    <property type="entry name" value="PIN domain-like"/>
    <property type="match status" value="1"/>
</dbReference>
<keyword evidence="1 5" id="KW-1277">Toxin-antitoxin system</keyword>
<keyword evidence="3 5" id="KW-0479">Metal-binding</keyword>
<proteinExistence type="inferred from homology"/>
<evidence type="ECO:0000256" key="3">
    <source>
        <dbReference type="ARBA" id="ARBA00022723"/>
    </source>
</evidence>
<evidence type="ECO:0000313" key="8">
    <source>
        <dbReference type="Proteomes" id="UP000191905"/>
    </source>
</evidence>
<dbReference type="RefSeq" id="WP_080917578.1">
    <property type="nucleotide sequence ID" value="NZ_MDET01000001.1"/>
</dbReference>
<protein>
    <recommendedName>
        <fullName evidence="5">Ribonuclease VapC</fullName>
        <shortName evidence="5">RNase VapC</shortName>
        <ecNumber evidence="5">3.1.-.-</ecNumber>
    </recommendedName>
    <alternativeName>
        <fullName evidence="5">Toxin VapC</fullName>
    </alternativeName>
</protein>
<name>A0A1V8RVS1_9HYPH</name>
<dbReference type="EMBL" id="MDET01000001">
    <property type="protein sequence ID" value="OQM77310.1"/>
    <property type="molecule type" value="Genomic_DNA"/>
</dbReference>
<dbReference type="STRING" id="1873176.BFN67_00200"/>
<keyword evidence="4 5" id="KW-0378">Hydrolase</keyword>
<keyword evidence="5" id="KW-0460">Magnesium</keyword>
<dbReference type="GO" id="GO:0000287">
    <property type="term" value="F:magnesium ion binding"/>
    <property type="evidence" value="ECO:0007669"/>
    <property type="project" value="UniProtKB-UniRule"/>
</dbReference>